<dbReference type="RefSeq" id="WP_274456335.1">
    <property type="nucleotide sequence ID" value="NZ_CP067097.1"/>
</dbReference>
<evidence type="ECO:0000256" key="1">
    <source>
        <dbReference type="ARBA" id="ARBA00008876"/>
    </source>
</evidence>
<protein>
    <submittedName>
        <fullName evidence="8">Fumarate hydratase subunit alpha</fullName>
        <ecNumber evidence="8">4.2.1.2</ecNumber>
    </submittedName>
</protein>
<dbReference type="InterPro" id="IPR004646">
    <property type="entry name" value="Fe-S_hydro-lyase_TtdA-typ_cat"/>
</dbReference>
<reference evidence="8 9" key="1">
    <citation type="submission" date="2023-07" db="EMBL/GenBank/DDBJ databases">
        <title>Genomic Encyclopedia of Type Strains, Phase IV (KMG-IV): sequencing the most valuable type-strain genomes for metagenomic binning, comparative biology and taxonomic classification.</title>
        <authorList>
            <person name="Goeker M."/>
        </authorList>
    </citation>
    <scope>NUCLEOTIDE SEQUENCE [LARGE SCALE GENOMIC DNA]</scope>
    <source>
        <strain evidence="8 9">DSM 4006</strain>
    </source>
</reference>
<feature type="domain" description="Fe-S hydro-lyase tartrate dehydratase alpha-type catalytic" evidence="7">
    <location>
        <begin position="11"/>
        <end position="278"/>
    </location>
</feature>
<comment type="caution">
    <text evidence="8">The sequence shown here is derived from an EMBL/GenBank/DDBJ whole genome shotgun (WGS) entry which is preliminary data.</text>
</comment>
<evidence type="ECO:0000256" key="2">
    <source>
        <dbReference type="ARBA" id="ARBA00022485"/>
    </source>
</evidence>
<dbReference type="InterPro" id="IPR051208">
    <property type="entry name" value="Class-I_Fumarase/Tartrate_DH"/>
</dbReference>
<evidence type="ECO:0000256" key="3">
    <source>
        <dbReference type="ARBA" id="ARBA00022723"/>
    </source>
</evidence>
<comment type="similarity">
    <text evidence="1">Belongs to the class-I fumarase family.</text>
</comment>
<evidence type="ECO:0000313" key="9">
    <source>
        <dbReference type="Proteomes" id="UP001232973"/>
    </source>
</evidence>
<sequence>MKTISVEEIENTVADLCKQANLRLPPDVVARIRQAGKEELSPVGREVLDQILENAQRASDTGVSLCQDGGVTIVFAEIGQDVHIVGGSFEEAVNAGIQKGYQSAHLRGSILDSPFHGKNTGFNAPGVIHTKLTMGDDLRIRVMPKGGGADNMSQLKMLVPAAGVEGIRTFVLDVVEQAGPNACPPLIVGVGIGGTFDSVAQLAKHALLRAVGEPNPDAEIAKFEAELLTDINKLGIGPMGLGGTTTAIAVHVETHPLHMASLPVAVNLQCHSARVQTAVL</sequence>
<accession>A0ABT9XGW2</accession>
<evidence type="ECO:0000256" key="4">
    <source>
        <dbReference type="ARBA" id="ARBA00023004"/>
    </source>
</evidence>
<gene>
    <name evidence="8" type="ORF">J2S03_001366</name>
</gene>
<dbReference type="EMBL" id="JAUSTP010000008">
    <property type="protein sequence ID" value="MDQ0189534.1"/>
    <property type="molecule type" value="Genomic_DNA"/>
</dbReference>
<organism evidence="8 9">
    <name type="scientific">Alicyclobacillus cycloheptanicus</name>
    <dbReference type="NCBI Taxonomy" id="1457"/>
    <lineage>
        <taxon>Bacteria</taxon>
        <taxon>Bacillati</taxon>
        <taxon>Bacillota</taxon>
        <taxon>Bacilli</taxon>
        <taxon>Bacillales</taxon>
        <taxon>Alicyclobacillaceae</taxon>
        <taxon>Alicyclobacillus</taxon>
    </lineage>
</organism>
<keyword evidence="5" id="KW-0411">Iron-sulfur</keyword>
<keyword evidence="6 8" id="KW-0456">Lyase</keyword>
<evidence type="ECO:0000256" key="5">
    <source>
        <dbReference type="ARBA" id="ARBA00023014"/>
    </source>
</evidence>
<dbReference type="Pfam" id="PF05681">
    <property type="entry name" value="Fumerase"/>
    <property type="match status" value="1"/>
</dbReference>
<keyword evidence="4" id="KW-0408">Iron</keyword>
<dbReference type="GO" id="GO:0004333">
    <property type="term" value="F:fumarate hydratase activity"/>
    <property type="evidence" value="ECO:0007669"/>
    <property type="project" value="UniProtKB-EC"/>
</dbReference>
<dbReference type="Proteomes" id="UP001232973">
    <property type="component" value="Unassembled WGS sequence"/>
</dbReference>
<proteinExistence type="inferred from homology"/>
<evidence type="ECO:0000313" key="8">
    <source>
        <dbReference type="EMBL" id="MDQ0189534.1"/>
    </source>
</evidence>
<keyword evidence="3" id="KW-0479">Metal-binding</keyword>
<keyword evidence="9" id="KW-1185">Reference proteome</keyword>
<name>A0ABT9XGW2_9BACL</name>
<evidence type="ECO:0000259" key="7">
    <source>
        <dbReference type="Pfam" id="PF05681"/>
    </source>
</evidence>
<dbReference type="PANTHER" id="PTHR30389">
    <property type="entry name" value="FUMARATE HYDRATASE-RELATED"/>
    <property type="match status" value="1"/>
</dbReference>
<evidence type="ECO:0000256" key="6">
    <source>
        <dbReference type="ARBA" id="ARBA00023239"/>
    </source>
</evidence>
<dbReference type="EC" id="4.2.1.2" evidence="8"/>
<dbReference type="NCBIfam" id="NF004885">
    <property type="entry name" value="PRK06246.1"/>
    <property type="match status" value="1"/>
</dbReference>
<dbReference type="NCBIfam" id="TIGR00722">
    <property type="entry name" value="ttdA_fumA_fumB"/>
    <property type="match status" value="1"/>
</dbReference>
<dbReference type="PANTHER" id="PTHR30389:SF17">
    <property type="entry name" value="L(+)-TARTRATE DEHYDRATASE SUBUNIT ALPHA-RELATED"/>
    <property type="match status" value="1"/>
</dbReference>
<keyword evidence="2" id="KW-0004">4Fe-4S</keyword>